<keyword evidence="4" id="KW-1185">Reference proteome</keyword>
<evidence type="ECO:0000256" key="1">
    <source>
        <dbReference type="SAM" id="MobiDB-lite"/>
    </source>
</evidence>
<dbReference type="AlphaFoldDB" id="A0A949N9F4"/>
<dbReference type="EMBL" id="JAELVF020000001">
    <property type="protein sequence ID" value="MBU7598863.1"/>
    <property type="molecule type" value="Genomic_DNA"/>
</dbReference>
<dbReference type="InterPro" id="IPR027417">
    <property type="entry name" value="P-loop_NTPase"/>
</dbReference>
<comment type="caution">
    <text evidence="3">The sequence shown here is derived from an EMBL/GenBank/DDBJ whole genome shotgun (WGS) entry which is preliminary data.</text>
</comment>
<dbReference type="GO" id="GO:0007165">
    <property type="term" value="P:signal transduction"/>
    <property type="evidence" value="ECO:0007669"/>
    <property type="project" value="InterPro"/>
</dbReference>
<feature type="domain" description="TIR" evidence="2">
    <location>
        <begin position="1"/>
        <end position="135"/>
    </location>
</feature>
<dbReference type="Proteomes" id="UP000694501">
    <property type="component" value="Unassembled WGS sequence"/>
</dbReference>
<organism evidence="3 4">
    <name type="scientific">Streptomyces tardus</name>
    <dbReference type="NCBI Taxonomy" id="2780544"/>
    <lineage>
        <taxon>Bacteria</taxon>
        <taxon>Bacillati</taxon>
        <taxon>Actinomycetota</taxon>
        <taxon>Actinomycetes</taxon>
        <taxon>Kitasatosporales</taxon>
        <taxon>Streptomycetaceae</taxon>
        <taxon>Streptomyces</taxon>
    </lineage>
</organism>
<dbReference type="SUPFAM" id="SSF52540">
    <property type="entry name" value="P-loop containing nucleoside triphosphate hydrolases"/>
    <property type="match status" value="1"/>
</dbReference>
<dbReference type="InterPro" id="IPR000157">
    <property type="entry name" value="TIR_dom"/>
</dbReference>
<dbReference type="Pfam" id="PF13676">
    <property type="entry name" value="TIR_2"/>
    <property type="match status" value="1"/>
</dbReference>
<dbReference type="InterPro" id="IPR035897">
    <property type="entry name" value="Toll_tir_struct_dom_sf"/>
</dbReference>
<evidence type="ECO:0000313" key="3">
    <source>
        <dbReference type="EMBL" id="MBU7598863.1"/>
    </source>
</evidence>
<name>A0A949N9F4_9ACTN</name>
<feature type="region of interest" description="Disordered" evidence="1">
    <location>
        <begin position="403"/>
        <end position="447"/>
    </location>
</feature>
<evidence type="ECO:0000259" key="2">
    <source>
        <dbReference type="PROSITE" id="PS50104"/>
    </source>
</evidence>
<accession>A0A949N9F4</accession>
<dbReference type="PROSITE" id="PS50104">
    <property type="entry name" value="TIR"/>
    <property type="match status" value="1"/>
</dbReference>
<dbReference type="Gene3D" id="3.40.50.300">
    <property type="entry name" value="P-loop containing nucleotide triphosphate hydrolases"/>
    <property type="match status" value="1"/>
</dbReference>
<reference evidence="3" key="1">
    <citation type="submission" date="2021-06" db="EMBL/GenBank/DDBJ databases">
        <title>Sequencing of actinobacteria type strains.</title>
        <authorList>
            <person name="Nguyen G.-S."/>
            <person name="Wentzel A."/>
        </authorList>
    </citation>
    <scope>NUCLEOTIDE SEQUENCE</scope>
    <source>
        <strain evidence="3">P38-E01</strain>
    </source>
</reference>
<protein>
    <submittedName>
        <fullName evidence="3">TIR domain-containing protein</fullName>
    </submittedName>
</protein>
<proteinExistence type="predicted"/>
<gene>
    <name evidence="3" type="ORF">JGS22_014880</name>
</gene>
<dbReference type="SUPFAM" id="SSF52200">
    <property type="entry name" value="Toll/Interleukin receptor TIR domain"/>
    <property type="match status" value="1"/>
</dbReference>
<sequence>MWDVFVSYSRTDAPRAGVVVSALRAQGLRVFVDDSDVDDFASISTAITRALSRSKALLALYSVDYPARRACQWELTFAYLTGQREGDPRRRVLVVNPEPTNEHIHPVELRDARHWPWPGTPEAADRLAARAGAYLAQLAEPMGETADAGFVPWLPAPARTGSARFVGRLAEQWQVHSALHRHRAPLIGQSGADRAAQLRGMPGVGKSLLAQEYALRFRPAFPGGVFWFDLHAEPGGRSAERTTERYREQVSTVAAALGVEVPDGPLPRLLSALAVVLGERNEPCLWVVDGLPDGLSAEQLHLLRGPHLLAATLVTTRSLRHTSFAEPVDLAPLPAGDGYRLLASRRAPRTEADRHAAVALVHDVGGHPQALGLLAELATRAGFTSLRSRLHSPGTDVLAAVSGGSLPALPRPESGASGAAEDAHGPGADSGAEGAGSAGAGPRPLGSERPVDDVLRLFALASPAPLSPAVLEQVLSTVHPYAPWEAAGIVDRAVDALLGDGALQPDAHDGSWTVHALLARAVRRHDGDTARQEDLRRALLHALAPPPRTAGENGQRPAPRSDASSVTDTDGWTAAGRRVSDRRKASRGAGPVERAAAFDLQVELVTRVGVQPLADREGSLREALASLHSLFVTAREVLHRINGEVGGGPHGDGIRYEGLGGPAPLLLPAIATGLLARLRPFLSHWHPALEEHEAARPEGVSRPAHERAWDREREMRTALAELREPLAALAGRLGRLSGVDLRDPVDD</sequence>
<evidence type="ECO:0000313" key="4">
    <source>
        <dbReference type="Proteomes" id="UP000694501"/>
    </source>
</evidence>
<feature type="region of interest" description="Disordered" evidence="1">
    <location>
        <begin position="542"/>
        <end position="591"/>
    </location>
</feature>
<dbReference type="Gene3D" id="3.40.50.10140">
    <property type="entry name" value="Toll/interleukin-1 receptor homology (TIR) domain"/>
    <property type="match status" value="1"/>
</dbReference>